<evidence type="ECO:0000256" key="1">
    <source>
        <dbReference type="ARBA" id="ARBA00023002"/>
    </source>
</evidence>
<name>A0A6J4PA57_9BACT</name>
<accession>A0A6J4PA57</accession>
<dbReference type="PANTHER" id="PTHR13914:SF0">
    <property type="entry name" value="PROLINE DEHYDROGENASE 1, MITOCHONDRIAL"/>
    <property type="match status" value="1"/>
</dbReference>
<gene>
    <name evidence="3" type="ORF">AVDCRST_MAG74-2250</name>
</gene>
<organism evidence="3">
    <name type="scientific">uncultured Pyrinomonadaceae bacterium</name>
    <dbReference type="NCBI Taxonomy" id="2283094"/>
    <lineage>
        <taxon>Bacteria</taxon>
        <taxon>Pseudomonadati</taxon>
        <taxon>Acidobacteriota</taxon>
        <taxon>Blastocatellia</taxon>
        <taxon>Blastocatellales</taxon>
        <taxon>Pyrinomonadaceae</taxon>
        <taxon>environmental samples</taxon>
    </lineage>
</organism>
<evidence type="ECO:0000313" key="3">
    <source>
        <dbReference type="EMBL" id="CAA9410459.1"/>
    </source>
</evidence>
<evidence type="ECO:0000259" key="2">
    <source>
        <dbReference type="Pfam" id="PF01619"/>
    </source>
</evidence>
<feature type="domain" description="Proline dehydrogenase" evidence="2">
    <location>
        <begin position="78"/>
        <end position="377"/>
    </location>
</feature>
<proteinExistence type="predicted"/>
<dbReference type="InterPro" id="IPR002872">
    <property type="entry name" value="Proline_DH_dom"/>
</dbReference>
<sequence length="403" mass="46330">MNDFKINFQDTATAFADKSDSELQEKFWLFKVMNFAPLVNLGTRLTDFAFSIQLPIKGLVKRTIFRQFCGGETIEECQPTIEKLGASHIGTILDYSVEGKLSETVFESTKKEIVRTVTRAKADEAVPFAVFKTTGVARFDILEKINAKRELLKGEVAEWERALTRVVEICGYAHSIKQPIFIDAEESWIQDAIDDLATEMMKRYNREEPIVYNTIQLYRHDRLEFLKESHRKAKAGGYILAVKLVRGAYMEKERARAEELNYPSPIQPNKAATDRDFNQAVDYCLDNIEEIAFVAGTHNEESVCRLAEQLHEKRIKHNHPHVFFSQLYGMSDNLSYVLAKHDYNVSKYVPYGAVKDVVPYLIRRAQENTAVMGQVSRELDLIDRELKRRNSKLNKTSLPQTEQ</sequence>
<dbReference type="InterPro" id="IPR015659">
    <property type="entry name" value="Proline_oxidase"/>
</dbReference>
<dbReference type="InterPro" id="IPR029041">
    <property type="entry name" value="FAD-linked_oxidoreductase-like"/>
</dbReference>
<dbReference type="GO" id="GO:0004657">
    <property type="term" value="F:proline dehydrogenase activity"/>
    <property type="evidence" value="ECO:0007669"/>
    <property type="project" value="InterPro"/>
</dbReference>
<dbReference type="EMBL" id="CADCUR010000204">
    <property type="protein sequence ID" value="CAA9410459.1"/>
    <property type="molecule type" value="Genomic_DNA"/>
</dbReference>
<dbReference type="GO" id="GO:0071949">
    <property type="term" value="F:FAD binding"/>
    <property type="evidence" value="ECO:0007669"/>
    <property type="project" value="TreeGrafter"/>
</dbReference>
<dbReference type="GO" id="GO:0010133">
    <property type="term" value="P:L-proline catabolic process to L-glutamate"/>
    <property type="evidence" value="ECO:0007669"/>
    <property type="project" value="TreeGrafter"/>
</dbReference>
<dbReference type="SUPFAM" id="SSF51730">
    <property type="entry name" value="FAD-linked oxidoreductase"/>
    <property type="match status" value="1"/>
</dbReference>
<dbReference type="AlphaFoldDB" id="A0A6J4PA57"/>
<reference evidence="3" key="1">
    <citation type="submission" date="2020-02" db="EMBL/GenBank/DDBJ databases">
        <authorList>
            <person name="Meier V. D."/>
        </authorList>
    </citation>
    <scope>NUCLEOTIDE SEQUENCE</scope>
    <source>
        <strain evidence="3">AVDCRST_MAG74</strain>
    </source>
</reference>
<dbReference type="Gene3D" id="3.20.20.220">
    <property type="match status" value="1"/>
</dbReference>
<keyword evidence="1" id="KW-0560">Oxidoreductase</keyword>
<dbReference type="PANTHER" id="PTHR13914">
    <property type="entry name" value="PROLINE OXIDASE"/>
    <property type="match status" value="1"/>
</dbReference>
<protein>
    <submittedName>
        <fullName evidence="3">Carbapenem antibiotics biosynthesis protein carD</fullName>
    </submittedName>
</protein>
<dbReference type="Pfam" id="PF01619">
    <property type="entry name" value="Pro_dh"/>
    <property type="match status" value="1"/>
</dbReference>